<dbReference type="InParanoid" id="A7F1V2"/>
<protein>
    <submittedName>
        <fullName evidence="1">Uncharacterized protein</fullName>
    </submittedName>
</protein>
<name>A7F1V2_SCLS1</name>
<dbReference type="Proteomes" id="UP000001312">
    <property type="component" value="Unassembled WGS sequence"/>
</dbReference>
<dbReference type="GeneID" id="5483805"/>
<dbReference type="EMBL" id="CH476638">
    <property type="protein sequence ID" value="EDN95694.1"/>
    <property type="molecule type" value="Genomic_DNA"/>
</dbReference>
<dbReference type="KEGG" id="ssl:SS1G_11573"/>
<reference evidence="2" key="1">
    <citation type="journal article" date="2011" name="PLoS Genet.">
        <title>Genomic analysis of the necrotrophic fungal pathogens Sclerotinia sclerotiorum and Botrytis cinerea.</title>
        <authorList>
            <person name="Amselem J."/>
            <person name="Cuomo C.A."/>
            <person name="van Kan J.A."/>
            <person name="Viaud M."/>
            <person name="Benito E.P."/>
            <person name="Couloux A."/>
            <person name="Coutinho P.M."/>
            <person name="de Vries R.P."/>
            <person name="Dyer P.S."/>
            <person name="Fillinger S."/>
            <person name="Fournier E."/>
            <person name="Gout L."/>
            <person name="Hahn M."/>
            <person name="Kohn L."/>
            <person name="Lapalu N."/>
            <person name="Plummer K.M."/>
            <person name="Pradier J.M."/>
            <person name="Quevillon E."/>
            <person name="Sharon A."/>
            <person name="Simon A."/>
            <person name="ten Have A."/>
            <person name="Tudzynski B."/>
            <person name="Tudzynski P."/>
            <person name="Wincker P."/>
            <person name="Andrew M."/>
            <person name="Anthouard V."/>
            <person name="Beever R.E."/>
            <person name="Beffa R."/>
            <person name="Benoit I."/>
            <person name="Bouzid O."/>
            <person name="Brault B."/>
            <person name="Chen Z."/>
            <person name="Choquer M."/>
            <person name="Collemare J."/>
            <person name="Cotton P."/>
            <person name="Danchin E.G."/>
            <person name="Da Silva C."/>
            <person name="Gautier A."/>
            <person name="Giraud C."/>
            <person name="Giraud T."/>
            <person name="Gonzalez C."/>
            <person name="Grossetete S."/>
            <person name="Guldener U."/>
            <person name="Henrissat B."/>
            <person name="Howlett B.J."/>
            <person name="Kodira C."/>
            <person name="Kretschmer M."/>
            <person name="Lappartient A."/>
            <person name="Leroch M."/>
            <person name="Levis C."/>
            <person name="Mauceli E."/>
            <person name="Neuveglise C."/>
            <person name="Oeser B."/>
            <person name="Pearson M."/>
            <person name="Poulain J."/>
            <person name="Poussereau N."/>
            <person name="Quesneville H."/>
            <person name="Rascle C."/>
            <person name="Schumacher J."/>
            <person name="Segurens B."/>
            <person name="Sexton A."/>
            <person name="Silva E."/>
            <person name="Sirven C."/>
            <person name="Soanes D.M."/>
            <person name="Talbot N.J."/>
            <person name="Templeton M."/>
            <person name="Yandava C."/>
            <person name="Yarden O."/>
            <person name="Zeng Q."/>
            <person name="Rollins J.A."/>
            <person name="Lebrun M.H."/>
            <person name="Dickman M."/>
        </authorList>
    </citation>
    <scope>NUCLEOTIDE SEQUENCE [LARGE SCALE GENOMIC DNA]</scope>
    <source>
        <strain evidence="2">ATCC 18683 / 1980 / Ss-1</strain>
    </source>
</reference>
<evidence type="ECO:0000313" key="2">
    <source>
        <dbReference type="Proteomes" id="UP000001312"/>
    </source>
</evidence>
<dbReference type="RefSeq" id="XP_001587580.1">
    <property type="nucleotide sequence ID" value="XM_001587530.1"/>
</dbReference>
<organism evidence="1 2">
    <name type="scientific">Sclerotinia sclerotiorum (strain ATCC 18683 / 1980 / Ss-1)</name>
    <name type="common">White mold</name>
    <name type="synonym">Whetzelinia sclerotiorum</name>
    <dbReference type="NCBI Taxonomy" id="665079"/>
    <lineage>
        <taxon>Eukaryota</taxon>
        <taxon>Fungi</taxon>
        <taxon>Dikarya</taxon>
        <taxon>Ascomycota</taxon>
        <taxon>Pezizomycotina</taxon>
        <taxon>Leotiomycetes</taxon>
        <taxon>Helotiales</taxon>
        <taxon>Sclerotiniaceae</taxon>
        <taxon>Sclerotinia</taxon>
    </lineage>
</organism>
<accession>A7F1V2</accession>
<dbReference type="AlphaFoldDB" id="A7F1V2"/>
<sequence>MARERINVTHLSTINHMLTTIFQVKKANLDVVVNDKEAHCRNGLSTLDSRVSSRALIIL</sequence>
<evidence type="ECO:0000313" key="1">
    <source>
        <dbReference type="EMBL" id="EDN95694.1"/>
    </source>
</evidence>
<keyword evidence="2" id="KW-1185">Reference proteome</keyword>
<proteinExistence type="predicted"/>
<gene>
    <name evidence="1" type="ORF">SS1G_11573</name>
</gene>